<feature type="region of interest" description="Disordered" evidence="1">
    <location>
        <begin position="25"/>
        <end position="52"/>
    </location>
</feature>
<name>A0A3Q2QGC4_FUNHE</name>
<dbReference type="Ensembl" id="ENSFHET00000003291.1">
    <property type="protein sequence ID" value="ENSFHEP00000026201.1"/>
    <property type="gene ID" value="ENSFHEG00000008907.1"/>
</dbReference>
<evidence type="ECO:0000313" key="3">
    <source>
        <dbReference type="Proteomes" id="UP000265000"/>
    </source>
</evidence>
<dbReference type="AlphaFoldDB" id="A0A3Q2QGC4"/>
<reference evidence="2" key="2">
    <citation type="submission" date="2025-09" db="UniProtKB">
        <authorList>
            <consortium name="Ensembl"/>
        </authorList>
    </citation>
    <scope>IDENTIFICATION</scope>
</reference>
<evidence type="ECO:0000313" key="2">
    <source>
        <dbReference type="Ensembl" id="ENSFHEP00000026201.1"/>
    </source>
</evidence>
<proteinExistence type="predicted"/>
<accession>A0A3Q2QGC4</accession>
<dbReference type="Proteomes" id="UP000265000">
    <property type="component" value="Unplaced"/>
</dbReference>
<protein>
    <submittedName>
        <fullName evidence="2">Uncharacterized protein</fullName>
    </submittedName>
</protein>
<organism evidence="2 3">
    <name type="scientific">Fundulus heteroclitus</name>
    <name type="common">Killifish</name>
    <name type="synonym">Mummichog</name>
    <dbReference type="NCBI Taxonomy" id="8078"/>
    <lineage>
        <taxon>Eukaryota</taxon>
        <taxon>Metazoa</taxon>
        <taxon>Chordata</taxon>
        <taxon>Craniata</taxon>
        <taxon>Vertebrata</taxon>
        <taxon>Euteleostomi</taxon>
        <taxon>Actinopterygii</taxon>
        <taxon>Neopterygii</taxon>
        <taxon>Teleostei</taxon>
        <taxon>Neoteleostei</taxon>
        <taxon>Acanthomorphata</taxon>
        <taxon>Ovalentaria</taxon>
        <taxon>Atherinomorphae</taxon>
        <taxon>Cyprinodontiformes</taxon>
        <taxon>Fundulidae</taxon>
        <taxon>Fundulus</taxon>
    </lineage>
</organism>
<reference evidence="2" key="1">
    <citation type="submission" date="2025-08" db="UniProtKB">
        <authorList>
            <consortium name="Ensembl"/>
        </authorList>
    </citation>
    <scope>IDENTIFICATION</scope>
</reference>
<keyword evidence="3" id="KW-1185">Reference proteome</keyword>
<sequence length="52" mass="5202">MAAADSGLKPLQGAMKMAKEAIQLEAGNRQKVHSGGGGGVSGASQVLPRKVL</sequence>
<evidence type="ECO:0000256" key="1">
    <source>
        <dbReference type="SAM" id="MobiDB-lite"/>
    </source>
</evidence>